<protein>
    <recommendedName>
        <fullName evidence="2">S-adenosylmethionine synthetase N-terminal domain-containing protein</fullName>
    </recommendedName>
</protein>
<dbReference type="STRING" id="43700.ENSMALP00000007295"/>
<proteinExistence type="predicted"/>
<dbReference type="Ensembl" id="ENSMALT00000007446.1">
    <property type="protein sequence ID" value="ENSMALP00000007295.1"/>
    <property type="gene ID" value="ENSMALG00000005195.1"/>
</dbReference>
<evidence type="ECO:0000259" key="2">
    <source>
        <dbReference type="Pfam" id="PF00438"/>
    </source>
</evidence>
<feature type="domain" description="S-adenosylmethionine synthetase N-terminal" evidence="2">
    <location>
        <begin position="22"/>
        <end position="83"/>
    </location>
</feature>
<evidence type="ECO:0000313" key="3">
    <source>
        <dbReference type="Ensembl" id="ENSMALP00000007295.1"/>
    </source>
</evidence>
<organism evidence="3 4">
    <name type="scientific">Monopterus albus</name>
    <name type="common">Swamp eel</name>
    <dbReference type="NCBI Taxonomy" id="43700"/>
    <lineage>
        <taxon>Eukaryota</taxon>
        <taxon>Metazoa</taxon>
        <taxon>Chordata</taxon>
        <taxon>Craniata</taxon>
        <taxon>Vertebrata</taxon>
        <taxon>Euteleostomi</taxon>
        <taxon>Actinopterygii</taxon>
        <taxon>Neopterygii</taxon>
        <taxon>Teleostei</taxon>
        <taxon>Neoteleostei</taxon>
        <taxon>Acanthomorphata</taxon>
        <taxon>Anabantaria</taxon>
        <taxon>Synbranchiformes</taxon>
        <taxon>Synbranchidae</taxon>
        <taxon>Monopterus</taxon>
    </lineage>
</organism>
<dbReference type="Gene3D" id="3.30.300.10">
    <property type="match status" value="1"/>
</dbReference>
<keyword evidence="4" id="KW-1185">Reference proteome</keyword>
<dbReference type="GO" id="GO:0005524">
    <property type="term" value="F:ATP binding"/>
    <property type="evidence" value="ECO:0007669"/>
    <property type="project" value="InterPro"/>
</dbReference>
<dbReference type="GO" id="GO:0004478">
    <property type="term" value="F:methionine adenosyltransferase activity"/>
    <property type="evidence" value="ECO:0007669"/>
    <property type="project" value="InterPro"/>
</dbReference>
<dbReference type="GO" id="GO:0006556">
    <property type="term" value="P:S-adenosylmethionine biosynthetic process"/>
    <property type="evidence" value="ECO:0007669"/>
    <property type="project" value="InterPro"/>
</dbReference>
<dbReference type="InterPro" id="IPR002133">
    <property type="entry name" value="S-AdoMet_synthetase"/>
</dbReference>
<accession>A0A3Q3ITI8</accession>
<dbReference type="PANTHER" id="PTHR11964">
    <property type="entry name" value="S-ADENOSYLMETHIONINE SYNTHETASE"/>
    <property type="match status" value="1"/>
</dbReference>
<reference evidence="3" key="1">
    <citation type="submission" date="2025-08" db="UniProtKB">
        <authorList>
            <consortium name="Ensembl"/>
        </authorList>
    </citation>
    <scope>IDENTIFICATION</scope>
</reference>
<dbReference type="InterPro" id="IPR022628">
    <property type="entry name" value="S-AdoMet_synt_N"/>
</dbReference>
<dbReference type="InterPro" id="IPR022636">
    <property type="entry name" value="S-AdoMet_synthetase_sfam"/>
</dbReference>
<dbReference type="AlphaFoldDB" id="A0A3Q3ITI8"/>
<dbReference type="Pfam" id="PF00438">
    <property type="entry name" value="S-AdoMet_synt_N"/>
    <property type="match status" value="1"/>
</dbReference>
<sequence length="145" mass="16316">MKLLRLGHEKKTQVSDSSWFMKRLVAECVTKTGMILLIGEVTSKAIVDLQSVVRNTVKKIGYDDSSKGFDYKTCNVLLALEPQCVEISDCVFEGWDQQDIGAGDQVRFFTSNPQRCLCCVLAPNYSQITGHIRLQLLQEKQGVRN</sequence>
<dbReference type="GO" id="GO:0046872">
    <property type="term" value="F:metal ion binding"/>
    <property type="evidence" value="ECO:0007669"/>
    <property type="project" value="UniProtKB-KW"/>
</dbReference>
<dbReference type="SUPFAM" id="SSF55973">
    <property type="entry name" value="S-adenosylmethionine synthetase"/>
    <property type="match status" value="1"/>
</dbReference>
<evidence type="ECO:0000313" key="4">
    <source>
        <dbReference type="Proteomes" id="UP000261600"/>
    </source>
</evidence>
<name>A0A3Q3ITI8_MONAL</name>
<evidence type="ECO:0000256" key="1">
    <source>
        <dbReference type="ARBA" id="ARBA00022723"/>
    </source>
</evidence>
<keyword evidence="1" id="KW-0479">Metal-binding</keyword>
<reference evidence="3" key="2">
    <citation type="submission" date="2025-09" db="UniProtKB">
        <authorList>
            <consortium name="Ensembl"/>
        </authorList>
    </citation>
    <scope>IDENTIFICATION</scope>
</reference>
<dbReference type="Proteomes" id="UP000261600">
    <property type="component" value="Unplaced"/>
</dbReference>